<accession>R7S3J3</accession>
<evidence type="ECO:0000313" key="10">
    <source>
        <dbReference type="Proteomes" id="UP000054196"/>
    </source>
</evidence>
<comment type="subcellular location">
    <subcellularLocation>
        <location evidence="1 5 6">Nucleus</location>
    </subcellularLocation>
</comment>
<dbReference type="InterPro" id="IPR051000">
    <property type="entry name" value="Homeobox_DNA-bind_prot"/>
</dbReference>
<reference evidence="10" key="1">
    <citation type="journal article" date="2012" name="Science">
        <title>The Paleozoic origin of enzymatic lignin decomposition reconstructed from 31 fungal genomes.</title>
        <authorList>
            <person name="Floudas D."/>
            <person name="Binder M."/>
            <person name="Riley R."/>
            <person name="Barry K."/>
            <person name="Blanchette R.A."/>
            <person name="Henrissat B."/>
            <person name="Martinez A.T."/>
            <person name="Otillar R."/>
            <person name="Spatafora J.W."/>
            <person name="Yadav J.S."/>
            <person name="Aerts A."/>
            <person name="Benoit I."/>
            <person name="Boyd A."/>
            <person name="Carlson A."/>
            <person name="Copeland A."/>
            <person name="Coutinho P.M."/>
            <person name="de Vries R.P."/>
            <person name="Ferreira P."/>
            <person name="Findley K."/>
            <person name="Foster B."/>
            <person name="Gaskell J."/>
            <person name="Glotzer D."/>
            <person name="Gorecki P."/>
            <person name="Heitman J."/>
            <person name="Hesse C."/>
            <person name="Hori C."/>
            <person name="Igarashi K."/>
            <person name="Jurgens J.A."/>
            <person name="Kallen N."/>
            <person name="Kersten P."/>
            <person name="Kohler A."/>
            <person name="Kuees U."/>
            <person name="Kumar T.K.A."/>
            <person name="Kuo A."/>
            <person name="LaButti K."/>
            <person name="Larrondo L.F."/>
            <person name="Lindquist E."/>
            <person name="Ling A."/>
            <person name="Lombard V."/>
            <person name="Lucas S."/>
            <person name="Lundell T."/>
            <person name="Martin R."/>
            <person name="McLaughlin D.J."/>
            <person name="Morgenstern I."/>
            <person name="Morin E."/>
            <person name="Murat C."/>
            <person name="Nagy L.G."/>
            <person name="Nolan M."/>
            <person name="Ohm R.A."/>
            <person name="Patyshakuliyeva A."/>
            <person name="Rokas A."/>
            <person name="Ruiz-Duenas F.J."/>
            <person name="Sabat G."/>
            <person name="Salamov A."/>
            <person name="Samejima M."/>
            <person name="Schmutz J."/>
            <person name="Slot J.C."/>
            <person name="St John F."/>
            <person name="Stenlid J."/>
            <person name="Sun H."/>
            <person name="Sun S."/>
            <person name="Syed K."/>
            <person name="Tsang A."/>
            <person name="Wiebenga A."/>
            <person name="Young D."/>
            <person name="Pisabarro A."/>
            <person name="Eastwood D.C."/>
            <person name="Martin F."/>
            <person name="Cullen D."/>
            <person name="Grigoriev I.V."/>
            <person name="Hibbett D.S."/>
        </authorList>
    </citation>
    <scope>NUCLEOTIDE SEQUENCE [LARGE SCALE GENOMIC DNA]</scope>
    <source>
        <strain evidence="10">HHB-11173 SS5</strain>
    </source>
</reference>
<evidence type="ECO:0000259" key="8">
    <source>
        <dbReference type="PROSITE" id="PS50071"/>
    </source>
</evidence>
<keyword evidence="3 5" id="KW-0371">Homeobox</keyword>
<dbReference type="HOGENOM" id="CLU_027076_0_1_1"/>
<feature type="region of interest" description="Disordered" evidence="7">
    <location>
        <begin position="407"/>
        <end position="429"/>
    </location>
</feature>
<dbReference type="GO" id="GO:0006357">
    <property type="term" value="P:regulation of transcription by RNA polymerase II"/>
    <property type="evidence" value="ECO:0007669"/>
    <property type="project" value="TreeGrafter"/>
</dbReference>
<dbReference type="Pfam" id="PF24818">
    <property type="entry name" value="PH_TRF2_HOY1"/>
    <property type="match status" value="1"/>
</dbReference>
<evidence type="ECO:0000256" key="3">
    <source>
        <dbReference type="ARBA" id="ARBA00023155"/>
    </source>
</evidence>
<evidence type="ECO:0000256" key="7">
    <source>
        <dbReference type="SAM" id="MobiDB-lite"/>
    </source>
</evidence>
<dbReference type="AlphaFoldDB" id="R7S3J3"/>
<evidence type="ECO:0000256" key="4">
    <source>
        <dbReference type="ARBA" id="ARBA00023242"/>
    </source>
</evidence>
<feature type="DNA-binding region" description="Homeobox" evidence="5">
    <location>
        <begin position="110"/>
        <end position="169"/>
    </location>
</feature>
<feature type="compositionally biased region" description="Low complexity" evidence="7">
    <location>
        <begin position="39"/>
        <end position="60"/>
    </location>
</feature>
<protein>
    <submittedName>
        <fullName evidence="9">Homeobox-domain-containing protein</fullName>
    </submittedName>
</protein>
<dbReference type="OMA" id="AYLCEAK"/>
<feature type="compositionally biased region" description="Low complexity" evidence="7">
    <location>
        <begin position="375"/>
        <end position="385"/>
    </location>
</feature>
<dbReference type="SMART" id="SM00389">
    <property type="entry name" value="HOX"/>
    <property type="match status" value="1"/>
</dbReference>
<dbReference type="InterPro" id="IPR001356">
    <property type="entry name" value="HD"/>
</dbReference>
<dbReference type="GO" id="GO:0000978">
    <property type="term" value="F:RNA polymerase II cis-regulatory region sequence-specific DNA binding"/>
    <property type="evidence" value="ECO:0007669"/>
    <property type="project" value="TreeGrafter"/>
</dbReference>
<dbReference type="Proteomes" id="UP000054196">
    <property type="component" value="Unassembled WGS sequence"/>
</dbReference>
<feature type="compositionally biased region" description="Polar residues" evidence="7">
    <location>
        <begin position="1"/>
        <end position="10"/>
    </location>
</feature>
<evidence type="ECO:0000313" key="9">
    <source>
        <dbReference type="EMBL" id="EIN04980.1"/>
    </source>
</evidence>
<feature type="compositionally biased region" description="Pro residues" evidence="7">
    <location>
        <begin position="457"/>
        <end position="467"/>
    </location>
</feature>
<dbReference type="Gene3D" id="1.10.10.60">
    <property type="entry name" value="Homeodomain-like"/>
    <property type="match status" value="1"/>
</dbReference>
<dbReference type="PROSITE" id="PS50071">
    <property type="entry name" value="HOMEOBOX_2"/>
    <property type="match status" value="1"/>
</dbReference>
<dbReference type="InterPro" id="IPR057939">
    <property type="entry name" value="TRF2_HOY1_PH"/>
</dbReference>
<dbReference type="SUPFAM" id="SSF46689">
    <property type="entry name" value="Homeodomain-like"/>
    <property type="match status" value="1"/>
</dbReference>
<feature type="domain" description="Homeobox" evidence="8">
    <location>
        <begin position="108"/>
        <end position="168"/>
    </location>
</feature>
<dbReference type="CDD" id="cd00086">
    <property type="entry name" value="homeodomain"/>
    <property type="match status" value="1"/>
</dbReference>
<evidence type="ECO:0000256" key="5">
    <source>
        <dbReference type="PROSITE-ProRule" id="PRU00108"/>
    </source>
</evidence>
<keyword evidence="4 5" id="KW-0539">Nucleus</keyword>
<dbReference type="GO" id="GO:0005634">
    <property type="term" value="C:nucleus"/>
    <property type="evidence" value="ECO:0007669"/>
    <property type="project" value="UniProtKB-SubCell"/>
</dbReference>
<dbReference type="KEGG" id="psq:PUNSTDRAFT_128149"/>
<dbReference type="Pfam" id="PF00046">
    <property type="entry name" value="Homeodomain"/>
    <property type="match status" value="1"/>
</dbReference>
<name>R7S3J3_PUNST</name>
<keyword evidence="2 5" id="KW-0238">DNA-binding</keyword>
<feature type="region of interest" description="Disordered" evidence="7">
    <location>
        <begin position="1"/>
        <end position="121"/>
    </location>
</feature>
<keyword evidence="10" id="KW-1185">Reference proteome</keyword>
<organism evidence="9 10">
    <name type="scientific">Punctularia strigosozonata (strain HHB-11173)</name>
    <name type="common">White-rot fungus</name>
    <dbReference type="NCBI Taxonomy" id="741275"/>
    <lineage>
        <taxon>Eukaryota</taxon>
        <taxon>Fungi</taxon>
        <taxon>Dikarya</taxon>
        <taxon>Basidiomycota</taxon>
        <taxon>Agaricomycotina</taxon>
        <taxon>Agaricomycetes</taxon>
        <taxon>Corticiales</taxon>
        <taxon>Punctulariaceae</taxon>
        <taxon>Punctularia</taxon>
    </lineage>
</organism>
<dbReference type="InterPro" id="IPR009057">
    <property type="entry name" value="Homeodomain-like_sf"/>
</dbReference>
<evidence type="ECO:0000256" key="1">
    <source>
        <dbReference type="ARBA" id="ARBA00004123"/>
    </source>
</evidence>
<evidence type="ECO:0000256" key="6">
    <source>
        <dbReference type="RuleBase" id="RU000682"/>
    </source>
</evidence>
<dbReference type="PANTHER" id="PTHR24324:SF5">
    <property type="entry name" value="HEMATOPOIETICALLY-EXPRESSED HOMEOBOX PROTEIN HHEX"/>
    <property type="match status" value="1"/>
</dbReference>
<proteinExistence type="predicted"/>
<dbReference type="EMBL" id="JH687552">
    <property type="protein sequence ID" value="EIN04980.1"/>
    <property type="molecule type" value="Genomic_DNA"/>
</dbReference>
<feature type="region of interest" description="Disordered" evidence="7">
    <location>
        <begin position="372"/>
        <end position="394"/>
    </location>
</feature>
<dbReference type="GeneID" id="18878112"/>
<evidence type="ECO:0000256" key="2">
    <source>
        <dbReference type="ARBA" id="ARBA00023125"/>
    </source>
</evidence>
<gene>
    <name evidence="9" type="ORF">PUNSTDRAFT_128149</name>
</gene>
<feature type="region of interest" description="Disordered" evidence="7">
    <location>
        <begin position="455"/>
        <end position="510"/>
    </location>
</feature>
<dbReference type="RefSeq" id="XP_007387903.1">
    <property type="nucleotide sequence ID" value="XM_007387841.1"/>
</dbReference>
<dbReference type="GO" id="GO:0030154">
    <property type="term" value="P:cell differentiation"/>
    <property type="evidence" value="ECO:0007669"/>
    <property type="project" value="TreeGrafter"/>
</dbReference>
<dbReference type="eggNOG" id="KOG0486">
    <property type="taxonomic scope" value="Eukaryota"/>
</dbReference>
<sequence>MQVANPQQTAPRPPPLRVDLRRSLRTAADPSSPSPSPAPASDAYPSPLTATSATTATTAHTDADADDLDPSSSYRLARESETGPSRHRRGRSSTASGSSSPVLEKQQKGEKRKRSRVTPEQLAHLERFFAADRSPTAARRKEISDLLGMQERQTQIWFQNRRAKAKSLDGKPPASVTPPDTPPALASGYEPDLHYILHEDQDITIIPCHSLTIGTWRRISTPESNRRDLVAYLCEAKSCLTWFIRSAGFGFKMEIAFDSVLNAAFANTTPGRGVASFALSRPPAFFMETTAAIDSDTPAARTWKRCADWTEDRQATRALTHELAGPAMQLAHILRNFEASAHGAEVRLTAPPAYAYAAPPSPASSERSLFAPYAQQQQQQPQQQQQRHHVSSSHRLDPMLARYSAASYPPDLQLGPHAMPPPPPLSPYAVVEADRRSTPSVSPVAGYFDPRVSATPAPYPPPPPSPVYPSSTSSSSYGGAVPSPALISGMPGLPYHAHTHRLPESGPRLS</sequence>
<feature type="compositionally biased region" description="Low complexity" evidence="7">
    <location>
        <begin position="468"/>
        <end position="484"/>
    </location>
</feature>
<dbReference type="PANTHER" id="PTHR24324">
    <property type="entry name" value="HOMEOBOX PROTEIN HHEX"/>
    <property type="match status" value="1"/>
</dbReference>
<dbReference type="OrthoDB" id="6159439at2759"/>